<evidence type="ECO:0000313" key="1">
    <source>
        <dbReference type="EMBL" id="MEB3075075.1"/>
    </source>
</evidence>
<sequence length="154" mass="18078">MDSRFSIGIFLLASLWIVFPCIGYTQEKDTIPSMDIGEEELINTTCFPSMEQKPMFVQCKDVSVRERDTCFYHFFSQYLKQSILKSPYKELEGEATLLFSVEKDGSVVLVRCVASSLYIRKEVQRTMEQFPKLIPAQQWGKPVRYFYRCRIRLN</sequence>
<proteinExistence type="predicted"/>
<dbReference type="SUPFAM" id="SSF74653">
    <property type="entry name" value="TolA/TonB C-terminal domain"/>
    <property type="match status" value="1"/>
</dbReference>
<dbReference type="Proteomes" id="UP001311730">
    <property type="component" value="Unassembled WGS sequence"/>
</dbReference>
<organism evidence="1 2">
    <name type="scientific">Capnocytophaga gingivalis</name>
    <dbReference type="NCBI Taxonomy" id="1017"/>
    <lineage>
        <taxon>Bacteria</taxon>
        <taxon>Pseudomonadati</taxon>
        <taxon>Bacteroidota</taxon>
        <taxon>Flavobacteriia</taxon>
        <taxon>Flavobacteriales</taxon>
        <taxon>Flavobacteriaceae</taxon>
        <taxon>Capnocytophaga</taxon>
    </lineage>
</organism>
<evidence type="ECO:0008006" key="3">
    <source>
        <dbReference type="Google" id="ProtNLM"/>
    </source>
</evidence>
<evidence type="ECO:0000313" key="2">
    <source>
        <dbReference type="Proteomes" id="UP001311730"/>
    </source>
</evidence>
<dbReference type="RefSeq" id="WP_323983351.1">
    <property type="nucleotide sequence ID" value="NZ_JAYKBW010000007.1"/>
</dbReference>
<reference evidence="1 2" key="1">
    <citation type="submission" date="2023-12" db="EMBL/GenBank/DDBJ databases">
        <title>Genomic sequences of Capnocytophaga and Parvimonas strains.</title>
        <authorList>
            <person name="Watt R.M."/>
            <person name="Wang M."/>
            <person name="Yang T."/>
            <person name="Tong W.M."/>
        </authorList>
    </citation>
    <scope>NUCLEOTIDE SEQUENCE [LARGE SCALE GENOMIC DNA]</scope>
    <source>
        <strain evidence="1 2">CCUG 13096</strain>
    </source>
</reference>
<keyword evidence="2" id="KW-1185">Reference proteome</keyword>
<gene>
    <name evidence="1" type="ORF">VJJ08_07165</name>
</gene>
<protein>
    <recommendedName>
        <fullName evidence="3">TonB C-terminal domain-containing protein</fullName>
    </recommendedName>
</protein>
<dbReference type="Gene3D" id="3.30.1150.10">
    <property type="match status" value="1"/>
</dbReference>
<name>A0ABU5Z7X7_9FLAO</name>
<comment type="caution">
    <text evidence="1">The sequence shown here is derived from an EMBL/GenBank/DDBJ whole genome shotgun (WGS) entry which is preliminary data.</text>
</comment>
<dbReference type="EMBL" id="JAYKBW010000007">
    <property type="protein sequence ID" value="MEB3075075.1"/>
    <property type="molecule type" value="Genomic_DNA"/>
</dbReference>
<accession>A0ABU5Z7X7</accession>